<dbReference type="GeneID" id="64590182"/>
<name>A0A9P7ACI8_9AGAM</name>
<comment type="caution">
    <text evidence="1">The sequence shown here is derived from an EMBL/GenBank/DDBJ whole genome shotgun (WGS) entry which is preliminary data.</text>
</comment>
<evidence type="ECO:0000313" key="1">
    <source>
        <dbReference type="EMBL" id="KAG1786131.1"/>
    </source>
</evidence>
<dbReference type="OrthoDB" id="2688393at2759"/>
<dbReference type="EMBL" id="JABBWE010000097">
    <property type="protein sequence ID" value="KAG1786131.1"/>
    <property type="molecule type" value="Genomic_DNA"/>
</dbReference>
<feature type="non-terminal residue" evidence="1">
    <location>
        <position position="1"/>
    </location>
</feature>
<keyword evidence="2" id="KW-1185">Reference proteome</keyword>
<sequence length="148" mass="17163">TNFEEIRANQIDMGLEGNPWYLFSDEEEWGPAEWLMKSVNKTATDEFLKLAITKNCTQPSFTSTYTFQKRLNKLPKGAGWTCDIITSMGDRRDGNDELLTENHELWHRDPVECVHELIGNPAFEEYLGYVLEKVFADAEGKTWVYDEM</sequence>
<feature type="non-terminal residue" evidence="1">
    <location>
        <position position="148"/>
    </location>
</feature>
<gene>
    <name evidence="1" type="ORF">HD556DRAFT_1203456</name>
</gene>
<proteinExistence type="predicted"/>
<dbReference type="Proteomes" id="UP000719766">
    <property type="component" value="Unassembled WGS sequence"/>
</dbReference>
<reference evidence="1" key="1">
    <citation type="journal article" date="2020" name="New Phytol.">
        <title>Comparative genomics reveals dynamic genome evolution in host specialist ectomycorrhizal fungi.</title>
        <authorList>
            <person name="Lofgren L.A."/>
            <person name="Nguyen N.H."/>
            <person name="Vilgalys R."/>
            <person name="Ruytinx J."/>
            <person name="Liao H.L."/>
            <person name="Branco S."/>
            <person name="Kuo A."/>
            <person name="LaButti K."/>
            <person name="Lipzen A."/>
            <person name="Andreopoulos W."/>
            <person name="Pangilinan J."/>
            <person name="Riley R."/>
            <person name="Hundley H."/>
            <person name="Na H."/>
            <person name="Barry K."/>
            <person name="Grigoriev I.V."/>
            <person name="Stajich J.E."/>
            <person name="Kennedy P.G."/>
        </authorList>
    </citation>
    <scope>NUCLEOTIDE SEQUENCE</scope>
    <source>
        <strain evidence="1">S12</strain>
    </source>
</reference>
<dbReference type="InterPro" id="IPR041078">
    <property type="entry name" value="Plavaka"/>
</dbReference>
<dbReference type="AlphaFoldDB" id="A0A9P7ACI8"/>
<accession>A0A9P7ACI8</accession>
<evidence type="ECO:0000313" key="2">
    <source>
        <dbReference type="Proteomes" id="UP000719766"/>
    </source>
</evidence>
<protein>
    <submittedName>
        <fullName evidence="1">Uncharacterized protein</fullName>
    </submittedName>
</protein>
<dbReference type="RefSeq" id="XP_041153601.1">
    <property type="nucleotide sequence ID" value="XM_041296418.1"/>
</dbReference>
<dbReference type="Pfam" id="PF18759">
    <property type="entry name" value="Plavaka"/>
    <property type="match status" value="1"/>
</dbReference>
<organism evidence="1 2">
    <name type="scientific">Suillus plorans</name>
    <dbReference type="NCBI Taxonomy" id="116603"/>
    <lineage>
        <taxon>Eukaryota</taxon>
        <taxon>Fungi</taxon>
        <taxon>Dikarya</taxon>
        <taxon>Basidiomycota</taxon>
        <taxon>Agaricomycotina</taxon>
        <taxon>Agaricomycetes</taxon>
        <taxon>Agaricomycetidae</taxon>
        <taxon>Boletales</taxon>
        <taxon>Suillineae</taxon>
        <taxon>Suillaceae</taxon>
        <taxon>Suillus</taxon>
    </lineage>
</organism>